<dbReference type="EMBL" id="LWUJ01000010">
    <property type="protein sequence ID" value="OAL10476.1"/>
    <property type="molecule type" value="Genomic_DNA"/>
</dbReference>
<dbReference type="Proteomes" id="UP000077623">
    <property type="component" value="Unassembled WGS sequence"/>
</dbReference>
<protein>
    <submittedName>
        <fullName evidence="1">Uncharacterized protein</fullName>
    </submittedName>
</protein>
<reference evidence="2" key="1">
    <citation type="submission" date="2016-04" db="EMBL/GenBank/DDBJ databases">
        <authorList>
            <person name="Quiroz-Castaneda R.E."/>
            <person name="Martinez-Ocampo F."/>
        </authorList>
    </citation>
    <scope>NUCLEOTIDE SEQUENCE [LARGE SCALE GENOMIC DNA]</scope>
    <source>
        <strain evidence="2">INIFAP01</strain>
    </source>
</reference>
<gene>
    <name evidence="1" type="ORF">A6V39_00230</name>
</gene>
<proteinExistence type="predicted"/>
<accession>A0A1A9QEV0</accession>
<name>A0A1A9QEV0_9MOLU</name>
<dbReference type="AlphaFoldDB" id="A0A1A9QEV0"/>
<keyword evidence="2" id="KW-1185">Reference proteome</keyword>
<sequence>MTKLVVSSLVGVSTLGGAIVGGYYFMQPNNIKDALQAESIIILDTESNQEQWEKLAEKHTGQTVTVKLDKDIQIATIASIGDISSKTPENITKLKDHCKELLKKPAKGSDYETNKEAAKNWCTLESPMLKEEATPKPVVAQSLRQALSTEGFEALNTDSGADDVTWGKLIDKHLETGSSTITKINIPNLKTNDPSNNRVNNIEALKQACKTMLDKTTDYESDKEIAKNWCNKNTKIVS</sequence>
<dbReference type="RefSeq" id="WP_187149709.1">
    <property type="nucleotide sequence ID" value="NZ_LWUJ01000010.1"/>
</dbReference>
<evidence type="ECO:0000313" key="1">
    <source>
        <dbReference type="EMBL" id="OAL10476.1"/>
    </source>
</evidence>
<organism evidence="1 2">
    <name type="scientific">Candidatus Mycoplasma haematobovis</name>
    <dbReference type="NCBI Taxonomy" id="432608"/>
    <lineage>
        <taxon>Bacteria</taxon>
        <taxon>Bacillati</taxon>
        <taxon>Mycoplasmatota</taxon>
        <taxon>Mollicutes</taxon>
        <taxon>Mycoplasmataceae</taxon>
        <taxon>Mycoplasma</taxon>
    </lineage>
</organism>
<comment type="caution">
    <text evidence="1">The sequence shown here is derived from an EMBL/GenBank/DDBJ whole genome shotgun (WGS) entry which is preliminary data.</text>
</comment>
<evidence type="ECO:0000313" key="2">
    <source>
        <dbReference type="Proteomes" id="UP000077623"/>
    </source>
</evidence>
<dbReference type="STRING" id="432608.A6V39_00230"/>